<dbReference type="GO" id="GO:0016791">
    <property type="term" value="F:phosphatase activity"/>
    <property type="evidence" value="ECO:0007669"/>
    <property type="project" value="UniProtKB-ARBA"/>
</dbReference>
<evidence type="ECO:0000313" key="2">
    <source>
        <dbReference type="Proteomes" id="UP000270296"/>
    </source>
</evidence>
<dbReference type="EMBL" id="UZAM01009194">
    <property type="protein sequence ID" value="VDP08096.1"/>
    <property type="molecule type" value="Genomic_DNA"/>
</dbReference>
<sequence length="353" mass="40020">MSKQKVEPDDMITAVSYRTEFSVIDMDALKKVPLPPSKTGPVSAEEETEEVASLQKASKIVMEQTSKAAGSGRKIFIIRDGERLDQVFPGWERRAFTTFWEFKPYDLNIPMKLLTRTNGPMEFRYDPPLTEIGYAMAQLIGRGAKLSNVKVDYIYSSPAMSCLQTAHGFLKSFPKSKLKIRVEPGLFDFMAWYRATNMGWLTVQQLVNNSYEVDESYVPIMTSDEVFDKASNESIVEYYQRSAKVINKIIKQHSEKPVAIALFAHATSLDAISHELMQRRLLPTMDQMIKTPEYYPYNAAMALEQRADGAKWQLMPSALPPISYDDFTNRFNFRFATRGLLGDEGSSTDQSTG</sequence>
<gene>
    <name evidence="1" type="ORF">SBAD_LOCUS5714</name>
</gene>
<dbReference type="Proteomes" id="UP000270296">
    <property type="component" value="Unassembled WGS sequence"/>
</dbReference>
<reference evidence="1 2" key="2">
    <citation type="submission" date="2018-11" db="EMBL/GenBank/DDBJ databases">
        <authorList>
            <consortium name="Pathogen Informatics"/>
        </authorList>
    </citation>
    <scope>NUCLEOTIDE SEQUENCE [LARGE SCALE GENOMIC DNA]</scope>
</reference>
<organism evidence="3">
    <name type="scientific">Soboliphyme baturini</name>
    <dbReference type="NCBI Taxonomy" id="241478"/>
    <lineage>
        <taxon>Eukaryota</taxon>
        <taxon>Metazoa</taxon>
        <taxon>Ecdysozoa</taxon>
        <taxon>Nematoda</taxon>
        <taxon>Enoplea</taxon>
        <taxon>Dorylaimia</taxon>
        <taxon>Dioctophymatida</taxon>
        <taxon>Dioctophymatoidea</taxon>
        <taxon>Soboliphymatidae</taxon>
        <taxon>Soboliphyme</taxon>
    </lineage>
</organism>
<dbReference type="SUPFAM" id="SSF53254">
    <property type="entry name" value="Phosphoglycerate mutase-like"/>
    <property type="match status" value="1"/>
</dbReference>
<accession>A0A183IQ17</accession>
<evidence type="ECO:0000313" key="1">
    <source>
        <dbReference type="EMBL" id="VDP08096.1"/>
    </source>
</evidence>
<dbReference type="Gene3D" id="3.40.50.1240">
    <property type="entry name" value="Phosphoglycerate mutase-like"/>
    <property type="match status" value="1"/>
</dbReference>
<dbReference type="PANTHER" id="PTHR16469">
    <property type="entry name" value="UBIQUITIN-ASSOCIATED AND SH3 DOMAIN-CONTAINING BA-RELATED"/>
    <property type="match status" value="1"/>
</dbReference>
<reference evidence="3" key="1">
    <citation type="submission" date="2016-06" db="UniProtKB">
        <authorList>
            <consortium name="WormBaseParasite"/>
        </authorList>
    </citation>
    <scope>IDENTIFICATION</scope>
</reference>
<dbReference type="WBParaSite" id="SBAD_0000594001-mRNA-1">
    <property type="protein sequence ID" value="SBAD_0000594001-mRNA-1"/>
    <property type="gene ID" value="SBAD_0000594001"/>
</dbReference>
<dbReference type="OrthoDB" id="414418at2759"/>
<proteinExistence type="predicted"/>
<evidence type="ECO:0000313" key="3">
    <source>
        <dbReference type="WBParaSite" id="SBAD_0000594001-mRNA-1"/>
    </source>
</evidence>
<dbReference type="InterPro" id="IPR051710">
    <property type="entry name" value="Phosphatase_SH3-domain"/>
</dbReference>
<dbReference type="PANTHER" id="PTHR16469:SF27">
    <property type="entry name" value="UBIQUITIN-ASSOCIATED AND SH3 DOMAIN-CONTAINING BA-RELATED"/>
    <property type="match status" value="1"/>
</dbReference>
<keyword evidence="2" id="KW-1185">Reference proteome</keyword>
<protein>
    <submittedName>
        <fullName evidence="3">Protein UBASH3A-like protein</fullName>
    </submittedName>
</protein>
<dbReference type="AlphaFoldDB" id="A0A183IQ17"/>
<dbReference type="CDD" id="cd07067">
    <property type="entry name" value="HP_PGM_like"/>
    <property type="match status" value="1"/>
</dbReference>
<name>A0A183IQ17_9BILA</name>
<dbReference type="Pfam" id="PF00300">
    <property type="entry name" value="His_Phos_1"/>
    <property type="match status" value="1"/>
</dbReference>
<dbReference type="InterPro" id="IPR029033">
    <property type="entry name" value="His_PPase_superfam"/>
</dbReference>
<dbReference type="InterPro" id="IPR013078">
    <property type="entry name" value="His_Pase_superF_clade-1"/>
</dbReference>